<dbReference type="Proteomes" id="UP000002429">
    <property type="component" value="Plasmid megaplasmid"/>
</dbReference>
<accession>Q1LCT6</accession>
<feature type="transmembrane region" description="Helical" evidence="1">
    <location>
        <begin position="91"/>
        <end position="113"/>
    </location>
</feature>
<evidence type="ECO:0008006" key="4">
    <source>
        <dbReference type="Google" id="ProtNLM"/>
    </source>
</evidence>
<gene>
    <name evidence="2" type="ordered locus">Rmet_5181</name>
</gene>
<dbReference type="AlphaFoldDB" id="Q1LCT6"/>
<keyword evidence="2" id="KW-0614">Plasmid</keyword>
<organism evidence="2 3">
    <name type="scientific">Cupriavidus metallidurans (strain ATCC 43123 / DSM 2839 / NBRC 102507 / CH34)</name>
    <name type="common">Ralstonia metallidurans</name>
    <dbReference type="NCBI Taxonomy" id="266264"/>
    <lineage>
        <taxon>Bacteria</taxon>
        <taxon>Pseudomonadati</taxon>
        <taxon>Pseudomonadota</taxon>
        <taxon>Betaproteobacteria</taxon>
        <taxon>Burkholderiales</taxon>
        <taxon>Burkholderiaceae</taxon>
        <taxon>Cupriavidus</taxon>
    </lineage>
</organism>
<reference evidence="3" key="1">
    <citation type="journal article" date="2010" name="PLoS ONE">
        <title>The complete genome sequence of Cupriavidus metallidurans strain CH34, a master survivalist in harsh and anthropogenic environments.</title>
        <authorList>
            <person name="Janssen P.J."/>
            <person name="Van Houdt R."/>
            <person name="Moors H."/>
            <person name="Monsieurs P."/>
            <person name="Morin N."/>
            <person name="Michaux A."/>
            <person name="Benotmane M.A."/>
            <person name="Leys N."/>
            <person name="Vallaeys T."/>
            <person name="Lapidus A."/>
            <person name="Monchy S."/>
            <person name="Medigue C."/>
            <person name="Taghavi S."/>
            <person name="McCorkle S."/>
            <person name="Dunn J."/>
            <person name="van der Lelie D."/>
            <person name="Mergeay M."/>
        </authorList>
    </citation>
    <scope>NUCLEOTIDE SEQUENCE [LARGE SCALE GENOMIC DNA]</scope>
    <source>
        <strain evidence="3">ATCC 43123 / DSM 2839 / NBRC 102507 / CH34</strain>
    </source>
</reference>
<dbReference type="KEGG" id="rme:Rmet_5181"/>
<evidence type="ECO:0000256" key="1">
    <source>
        <dbReference type="SAM" id="Phobius"/>
    </source>
</evidence>
<evidence type="ECO:0000313" key="2">
    <source>
        <dbReference type="EMBL" id="ABF12040.1"/>
    </source>
</evidence>
<keyword evidence="3" id="KW-1185">Reference proteome</keyword>
<feature type="transmembrane region" description="Helical" evidence="1">
    <location>
        <begin position="62"/>
        <end position="79"/>
    </location>
</feature>
<keyword evidence="1" id="KW-0812">Transmembrane</keyword>
<proteinExistence type="predicted"/>
<protein>
    <recommendedName>
        <fullName evidence="4">DUF1269 domain-containing protein</fullName>
    </recommendedName>
</protein>
<evidence type="ECO:0000313" key="3">
    <source>
        <dbReference type="Proteomes" id="UP000002429"/>
    </source>
</evidence>
<dbReference type="HOGENOM" id="CLU_1554004_0_0_4"/>
<dbReference type="EMBL" id="CP000353">
    <property type="protein sequence ID" value="ABF12040.1"/>
    <property type="molecule type" value="Genomic_DNA"/>
</dbReference>
<sequence>MRTLLYFILKDVVTARLAQARLGELANTSALTVGPWFSQRDSQPVDGLPSIDVGQTTYREELATSGIFVGAIIAALAVLRYGVSVGTSATAISYVGAMTLGAMTGWWVGGLVGTRIGRLGLRRQKAQMTPDQLLMISSCDSNSKESTKQLIHELGGVAIDEHNDLMPNLRWA</sequence>
<dbReference type="RefSeq" id="WP_011519586.1">
    <property type="nucleotide sequence ID" value="NC_007974.2"/>
</dbReference>
<geneLocation type="plasmid" evidence="2 3">
    <name>megaplasmid</name>
</geneLocation>
<name>Q1LCT6_CUPMC</name>
<keyword evidence="1" id="KW-0472">Membrane</keyword>
<keyword evidence="1" id="KW-1133">Transmembrane helix</keyword>